<evidence type="ECO:0000256" key="11">
    <source>
        <dbReference type="SAM" id="Phobius"/>
    </source>
</evidence>
<dbReference type="PRINTS" id="PR00988">
    <property type="entry name" value="URIDINKINASE"/>
</dbReference>
<evidence type="ECO:0000313" key="14">
    <source>
        <dbReference type="EMBL" id="KAL3313860.1"/>
    </source>
</evidence>
<dbReference type="InterPro" id="IPR000836">
    <property type="entry name" value="PRTase_dom"/>
</dbReference>
<dbReference type="PANTHER" id="PTHR10285">
    <property type="entry name" value="URIDINE KINASE"/>
    <property type="match status" value="1"/>
</dbReference>
<evidence type="ECO:0000256" key="9">
    <source>
        <dbReference type="ARBA" id="ARBA00048909"/>
    </source>
</evidence>
<dbReference type="FunFam" id="3.40.50.2020:FF:000010">
    <property type="entry name" value="Uridine-cytidine kinase"/>
    <property type="match status" value="1"/>
</dbReference>
<dbReference type="InterPro" id="IPR027417">
    <property type="entry name" value="P-loop_NTPase"/>
</dbReference>
<comment type="similarity">
    <text evidence="3 10">Belongs to the uridine kinase family.</text>
</comment>
<keyword evidence="4 10" id="KW-0808">Transferase</keyword>
<dbReference type="AlphaFoldDB" id="A0ABD2Q2L6"/>
<dbReference type="GO" id="GO:0005524">
    <property type="term" value="F:ATP binding"/>
    <property type="evidence" value="ECO:0007669"/>
    <property type="project" value="UniProtKB-KW"/>
</dbReference>
<dbReference type="Gene3D" id="3.40.50.2020">
    <property type="match status" value="1"/>
</dbReference>
<protein>
    <recommendedName>
        <fullName evidence="10">Uridine kinase</fullName>
        <ecNumber evidence="10">2.7.1.48</ecNumber>
    </recommendedName>
</protein>
<dbReference type="NCBIfam" id="TIGR00235">
    <property type="entry name" value="udk"/>
    <property type="match status" value="1"/>
</dbReference>
<dbReference type="Gene3D" id="3.40.50.300">
    <property type="entry name" value="P-loop containing nucleotide triphosphate hydrolases"/>
    <property type="match status" value="1"/>
</dbReference>
<sequence length="489" mass="55638">QNYPAVTQRQNQPPWYHCDGRNQKPFLIGICGGSASGKTTVAKAIIESLNVPWVCIVSMDSYYKVLSQEERFLANNQNYDFDHPNAVDFDLLYNHLYRLKEGKSIEVPEYDFKTHSRTATKNTLYGADVIVFEGVLAFYSKKVLDLMDLRVFVDTDADERLARRLRRDIAERGRDIESVLFQYNRYVKPAYEQFIAPTMACAHIIVPRGGGNDVALNLIVRHIQKRLDEHSVSTRANFSKSLEPNGSKISLIQTDRMKYIQENPLLPDNIPMPDNLRFLPYKKQLHSLHTIIRNKKTPQDTFVFYADRLMRPLLEFASNFLPYEEVKVETRDGQLYRGLARKKGTQICGVSILRAGEAFEHAFSAVCKDARLGKILIQTNPQSLEPELHYIRLPSDIKNSYVFLFDATVATGAAAIMAIRILVEHDVPQDHIILVSLIMAAQGVYSVAYSYPQVRIVTTAVDADISDKFHILPGIGNFGNRYFGTEPHD</sequence>
<gene>
    <name evidence="14" type="ORF">Ciccas_007543</name>
</gene>
<feature type="transmembrane region" description="Helical" evidence="11">
    <location>
        <begin position="432"/>
        <end position="451"/>
    </location>
</feature>
<dbReference type="FunFam" id="3.40.50.300:FF:000339">
    <property type="entry name" value="Uridine kinase"/>
    <property type="match status" value="1"/>
</dbReference>
<dbReference type="Pfam" id="PF14681">
    <property type="entry name" value="UPRTase"/>
    <property type="match status" value="1"/>
</dbReference>
<evidence type="ECO:0000259" key="13">
    <source>
        <dbReference type="Pfam" id="PF14681"/>
    </source>
</evidence>
<feature type="non-terminal residue" evidence="14">
    <location>
        <position position="1"/>
    </location>
</feature>
<evidence type="ECO:0000313" key="15">
    <source>
        <dbReference type="Proteomes" id="UP001626550"/>
    </source>
</evidence>
<comment type="pathway">
    <text evidence="2 10">Pyrimidine metabolism; CTP biosynthesis via salvage pathway; CTP from cytidine: step 1/3.</text>
</comment>
<evidence type="ECO:0000256" key="3">
    <source>
        <dbReference type="ARBA" id="ARBA00005408"/>
    </source>
</evidence>
<dbReference type="SUPFAM" id="SSF52540">
    <property type="entry name" value="P-loop containing nucleoside triphosphate hydrolases"/>
    <property type="match status" value="1"/>
</dbReference>
<comment type="caution">
    <text evidence="14">The sequence shown here is derived from an EMBL/GenBank/DDBJ whole genome shotgun (WGS) entry which is preliminary data.</text>
</comment>
<dbReference type="NCBIfam" id="NF004018">
    <property type="entry name" value="PRK05480.1"/>
    <property type="match status" value="1"/>
</dbReference>
<keyword evidence="7 10" id="KW-0067">ATP-binding</keyword>
<dbReference type="GO" id="GO:0004849">
    <property type="term" value="F:uridine kinase activity"/>
    <property type="evidence" value="ECO:0007669"/>
    <property type="project" value="UniProtKB-EC"/>
</dbReference>
<dbReference type="InterPro" id="IPR006083">
    <property type="entry name" value="PRK/URK"/>
</dbReference>
<comment type="pathway">
    <text evidence="1 10">Pyrimidine metabolism; UMP biosynthesis via salvage pathway; UMP from uridine: step 1/1.</text>
</comment>
<evidence type="ECO:0000256" key="2">
    <source>
        <dbReference type="ARBA" id="ARBA00004784"/>
    </source>
</evidence>
<dbReference type="GO" id="GO:0008655">
    <property type="term" value="P:pyrimidine-containing compound salvage"/>
    <property type="evidence" value="ECO:0007669"/>
    <property type="project" value="UniProtKB-ARBA"/>
</dbReference>
<dbReference type="CDD" id="cd02023">
    <property type="entry name" value="UMPK"/>
    <property type="match status" value="1"/>
</dbReference>
<evidence type="ECO:0000256" key="10">
    <source>
        <dbReference type="RuleBase" id="RU003825"/>
    </source>
</evidence>
<proteinExistence type="inferred from homology"/>
<dbReference type="Proteomes" id="UP001626550">
    <property type="component" value="Unassembled WGS sequence"/>
</dbReference>
<evidence type="ECO:0000259" key="12">
    <source>
        <dbReference type="Pfam" id="PF00485"/>
    </source>
</evidence>
<feature type="domain" description="Phosphoribosyltransferase" evidence="13">
    <location>
        <begin position="282"/>
        <end position="485"/>
    </location>
</feature>
<dbReference type="SUPFAM" id="SSF53271">
    <property type="entry name" value="PRTase-like"/>
    <property type="match status" value="1"/>
</dbReference>
<comment type="catalytic activity">
    <reaction evidence="8 10">
        <text>cytidine + ATP = CMP + ADP + H(+)</text>
        <dbReference type="Rhea" id="RHEA:24674"/>
        <dbReference type="ChEBI" id="CHEBI:15378"/>
        <dbReference type="ChEBI" id="CHEBI:17562"/>
        <dbReference type="ChEBI" id="CHEBI:30616"/>
        <dbReference type="ChEBI" id="CHEBI:60377"/>
        <dbReference type="ChEBI" id="CHEBI:456216"/>
        <dbReference type="EC" id="2.7.1.48"/>
    </reaction>
</comment>
<keyword evidence="11" id="KW-1133">Transmembrane helix</keyword>
<evidence type="ECO:0000256" key="6">
    <source>
        <dbReference type="ARBA" id="ARBA00022777"/>
    </source>
</evidence>
<evidence type="ECO:0000256" key="1">
    <source>
        <dbReference type="ARBA" id="ARBA00004690"/>
    </source>
</evidence>
<keyword evidence="6 10" id="KW-0418">Kinase</keyword>
<dbReference type="Pfam" id="PF00485">
    <property type="entry name" value="PRK"/>
    <property type="match status" value="1"/>
</dbReference>
<accession>A0ABD2Q2L6</accession>
<dbReference type="EMBL" id="JBJKFK010001173">
    <property type="protein sequence ID" value="KAL3313860.1"/>
    <property type="molecule type" value="Genomic_DNA"/>
</dbReference>
<evidence type="ECO:0000256" key="7">
    <source>
        <dbReference type="ARBA" id="ARBA00022840"/>
    </source>
</evidence>
<reference evidence="14 15" key="1">
    <citation type="submission" date="2024-11" db="EMBL/GenBank/DDBJ databases">
        <title>Adaptive evolution of stress response genes in parasites aligns with host niche diversity.</title>
        <authorList>
            <person name="Hahn C."/>
            <person name="Resl P."/>
        </authorList>
    </citation>
    <scope>NUCLEOTIDE SEQUENCE [LARGE SCALE GENOMIC DNA]</scope>
    <source>
        <strain evidence="14">EGGRZ-B1_66</strain>
        <tissue evidence="14">Body</tissue>
    </source>
</reference>
<keyword evidence="5 10" id="KW-0547">Nucleotide-binding</keyword>
<comment type="catalytic activity">
    <reaction evidence="9 10">
        <text>uridine + ATP = UMP + ADP + H(+)</text>
        <dbReference type="Rhea" id="RHEA:16825"/>
        <dbReference type="ChEBI" id="CHEBI:15378"/>
        <dbReference type="ChEBI" id="CHEBI:16704"/>
        <dbReference type="ChEBI" id="CHEBI:30616"/>
        <dbReference type="ChEBI" id="CHEBI:57865"/>
        <dbReference type="ChEBI" id="CHEBI:456216"/>
        <dbReference type="EC" id="2.7.1.48"/>
    </reaction>
</comment>
<name>A0ABD2Q2L6_9PLAT</name>
<feature type="domain" description="Phosphoribulokinase/uridine kinase" evidence="12">
    <location>
        <begin position="27"/>
        <end position="215"/>
    </location>
</feature>
<keyword evidence="11" id="KW-0472">Membrane</keyword>
<dbReference type="InterPro" id="IPR029057">
    <property type="entry name" value="PRTase-like"/>
</dbReference>
<keyword evidence="11" id="KW-0812">Transmembrane</keyword>
<dbReference type="EC" id="2.7.1.48" evidence="10"/>
<evidence type="ECO:0000256" key="8">
    <source>
        <dbReference type="ARBA" id="ARBA00047436"/>
    </source>
</evidence>
<dbReference type="InterPro" id="IPR000764">
    <property type="entry name" value="Uridine_kinase-like"/>
</dbReference>
<organism evidence="14 15">
    <name type="scientific">Cichlidogyrus casuarinus</name>
    <dbReference type="NCBI Taxonomy" id="1844966"/>
    <lineage>
        <taxon>Eukaryota</taxon>
        <taxon>Metazoa</taxon>
        <taxon>Spiralia</taxon>
        <taxon>Lophotrochozoa</taxon>
        <taxon>Platyhelminthes</taxon>
        <taxon>Monogenea</taxon>
        <taxon>Monopisthocotylea</taxon>
        <taxon>Dactylogyridea</taxon>
        <taxon>Ancyrocephalidae</taxon>
        <taxon>Cichlidogyrus</taxon>
    </lineage>
</organism>
<dbReference type="CDD" id="cd06223">
    <property type="entry name" value="PRTases_typeI"/>
    <property type="match status" value="1"/>
</dbReference>
<evidence type="ECO:0000256" key="4">
    <source>
        <dbReference type="ARBA" id="ARBA00022679"/>
    </source>
</evidence>
<evidence type="ECO:0000256" key="5">
    <source>
        <dbReference type="ARBA" id="ARBA00022741"/>
    </source>
</evidence>
<feature type="transmembrane region" description="Helical" evidence="11">
    <location>
        <begin position="401"/>
        <end position="423"/>
    </location>
</feature>
<keyword evidence="15" id="KW-1185">Reference proteome</keyword>